<comment type="caution">
    <text evidence="9">The sequence shown here is derived from an EMBL/GenBank/DDBJ whole genome shotgun (WGS) entry which is preliminary data.</text>
</comment>
<feature type="transmembrane region" description="Helical" evidence="7">
    <location>
        <begin position="80"/>
        <end position="99"/>
    </location>
</feature>
<keyword evidence="10" id="KW-1185">Reference proteome</keyword>
<feature type="transmembrane region" description="Helical" evidence="7">
    <location>
        <begin position="166"/>
        <end position="186"/>
    </location>
</feature>
<dbReference type="PROSITE" id="PS50850">
    <property type="entry name" value="MFS"/>
    <property type="match status" value="1"/>
</dbReference>
<evidence type="ECO:0000256" key="6">
    <source>
        <dbReference type="ARBA" id="ARBA00023136"/>
    </source>
</evidence>
<feature type="transmembrane region" description="Helical" evidence="7">
    <location>
        <begin position="335"/>
        <end position="354"/>
    </location>
</feature>
<evidence type="ECO:0000256" key="1">
    <source>
        <dbReference type="ARBA" id="ARBA00004651"/>
    </source>
</evidence>
<evidence type="ECO:0000256" key="2">
    <source>
        <dbReference type="ARBA" id="ARBA00022448"/>
    </source>
</evidence>
<evidence type="ECO:0000256" key="7">
    <source>
        <dbReference type="SAM" id="Phobius"/>
    </source>
</evidence>
<feature type="transmembrane region" description="Helical" evidence="7">
    <location>
        <begin position="138"/>
        <end position="160"/>
    </location>
</feature>
<keyword evidence="4 7" id="KW-0812">Transmembrane</keyword>
<dbReference type="EMBL" id="BAABGT010000072">
    <property type="protein sequence ID" value="GAA4552544.1"/>
    <property type="molecule type" value="Genomic_DNA"/>
</dbReference>
<reference evidence="10" key="1">
    <citation type="journal article" date="2019" name="Int. J. Syst. Evol. Microbiol.">
        <title>The Global Catalogue of Microorganisms (GCM) 10K type strain sequencing project: providing services to taxonomists for standard genome sequencing and annotation.</title>
        <authorList>
            <consortium name="The Broad Institute Genomics Platform"/>
            <consortium name="The Broad Institute Genome Sequencing Center for Infectious Disease"/>
            <person name="Wu L."/>
            <person name="Ma J."/>
        </authorList>
    </citation>
    <scope>NUCLEOTIDE SEQUENCE [LARGE SCALE GENOMIC DNA]</scope>
    <source>
        <strain evidence="10">JCM 17906</strain>
    </source>
</reference>
<dbReference type="Pfam" id="PF07690">
    <property type="entry name" value="MFS_1"/>
    <property type="match status" value="1"/>
</dbReference>
<feature type="transmembrane region" description="Helical" evidence="7">
    <location>
        <begin position="202"/>
        <end position="221"/>
    </location>
</feature>
<comment type="subcellular location">
    <subcellularLocation>
        <location evidence="1">Cell membrane</location>
        <topology evidence="1">Multi-pass membrane protein</topology>
    </subcellularLocation>
</comment>
<feature type="transmembrane region" description="Helical" evidence="7">
    <location>
        <begin position="105"/>
        <end position="126"/>
    </location>
</feature>
<proteinExistence type="predicted"/>
<feature type="transmembrane region" description="Helical" evidence="7">
    <location>
        <begin position="360"/>
        <end position="382"/>
    </location>
</feature>
<keyword evidence="6 7" id="KW-0472">Membrane</keyword>
<dbReference type="Gene3D" id="1.20.1250.20">
    <property type="entry name" value="MFS general substrate transporter like domains"/>
    <property type="match status" value="1"/>
</dbReference>
<sequence>MSTAAPSTFRLALPFLPVGAALFCIQLDFFSLSLALPAIAADLDRTPTDLQWLVSGYMLALGSLLIPAGRAGDVLGRRSVLVAGIALFGLTSLVCGLASSVPLLIGARITQGVGAALIMPTAFALVTNATDEVVRPRVTGFLLGIAGIGTALGPVVGGVLASTAGWRWVFLLNVPVAAVAVWRALALPDSREAGTSRSLRGLDWWGVVTVVGGLAGVSLAIDDVSAQGLASVETLVPLVAGVLLLAAFGARETRAAAPLVRPSLLRDRLFVVLAVAGTVANIGSCVYIVVATLDLQTVRGFSAAAAGVLFFVSSVGLAACGPLAGRLSVRFPPGIVMGVALLLAAPSLVLLAVAGPVPLYVLALAACGITTGMGYSLGQLAVQNVLPPERSAEGTGVLLTLLICVGGIFVVAAAAVIEAIGDGRSTAPGIAAVLAGIALLLLVAGVVAVLIERARIAG</sequence>
<gene>
    <name evidence="9" type="ORF">GCM10023175_46570</name>
</gene>
<dbReference type="SUPFAM" id="SSF103473">
    <property type="entry name" value="MFS general substrate transporter"/>
    <property type="match status" value="1"/>
</dbReference>
<dbReference type="InterPro" id="IPR036259">
    <property type="entry name" value="MFS_trans_sf"/>
</dbReference>
<feature type="transmembrane region" description="Helical" evidence="7">
    <location>
        <begin position="227"/>
        <end position="248"/>
    </location>
</feature>
<feature type="domain" description="Major facilitator superfamily (MFS) profile" evidence="8">
    <location>
        <begin position="14"/>
        <end position="455"/>
    </location>
</feature>
<dbReference type="PANTHER" id="PTHR42718:SF46">
    <property type="entry name" value="BLR6921 PROTEIN"/>
    <property type="match status" value="1"/>
</dbReference>
<accession>A0ABP8RYQ8</accession>
<evidence type="ECO:0000313" key="10">
    <source>
        <dbReference type="Proteomes" id="UP001501598"/>
    </source>
</evidence>
<name>A0ABP8RYQ8_9PSEU</name>
<dbReference type="InterPro" id="IPR011701">
    <property type="entry name" value="MFS"/>
</dbReference>
<dbReference type="PANTHER" id="PTHR42718">
    <property type="entry name" value="MAJOR FACILITATOR SUPERFAMILY MULTIDRUG TRANSPORTER MFSC"/>
    <property type="match status" value="1"/>
</dbReference>
<feature type="transmembrane region" description="Helical" evidence="7">
    <location>
        <begin position="50"/>
        <end position="68"/>
    </location>
</feature>
<evidence type="ECO:0000256" key="5">
    <source>
        <dbReference type="ARBA" id="ARBA00022989"/>
    </source>
</evidence>
<evidence type="ECO:0000259" key="8">
    <source>
        <dbReference type="PROSITE" id="PS50850"/>
    </source>
</evidence>
<feature type="transmembrane region" description="Helical" evidence="7">
    <location>
        <begin position="269"/>
        <end position="289"/>
    </location>
</feature>
<dbReference type="Gene3D" id="1.20.1720.10">
    <property type="entry name" value="Multidrug resistance protein D"/>
    <property type="match status" value="1"/>
</dbReference>
<dbReference type="RefSeq" id="WP_345422395.1">
    <property type="nucleotide sequence ID" value="NZ_BAABGT010000072.1"/>
</dbReference>
<organism evidence="9 10">
    <name type="scientific">Pseudonocardia xishanensis</name>
    <dbReference type="NCBI Taxonomy" id="630995"/>
    <lineage>
        <taxon>Bacteria</taxon>
        <taxon>Bacillati</taxon>
        <taxon>Actinomycetota</taxon>
        <taxon>Actinomycetes</taxon>
        <taxon>Pseudonocardiales</taxon>
        <taxon>Pseudonocardiaceae</taxon>
        <taxon>Pseudonocardia</taxon>
    </lineage>
</organism>
<evidence type="ECO:0000313" key="9">
    <source>
        <dbReference type="EMBL" id="GAA4552544.1"/>
    </source>
</evidence>
<feature type="transmembrane region" description="Helical" evidence="7">
    <location>
        <begin position="394"/>
        <end position="417"/>
    </location>
</feature>
<dbReference type="Proteomes" id="UP001501598">
    <property type="component" value="Unassembled WGS sequence"/>
</dbReference>
<keyword evidence="3" id="KW-1003">Cell membrane</keyword>
<keyword evidence="2" id="KW-0813">Transport</keyword>
<feature type="transmembrane region" description="Helical" evidence="7">
    <location>
        <begin position="429"/>
        <end position="451"/>
    </location>
</feature>
<keyword evidence="5 7" id="KW-1133">Transmembrane helix</keyword>
<evidence type="ECO:0000256" key="3">
    <source>
        <dbReference type="ARBA" id="ARBA00022475"/>
    </source>
</evidence>
<evidence type="ECO:0000256" key="4">
    <source>
        <dbReference type="ARBA" id="ARBA00022692"/>
    </source>
</evidence>
<protein>
    <recommendedName>
        <fullName evidence="8">Major facilitator superfamily (MFS) profile domain-containing protein</fullName>
    </recommendedName>
</protein>
<dbReference type="CDD" id="cd17321">
    <property type="entry name" value="MFS_MMR_MDR_like"/>
    <property type="match status" value="1"/>
</dbReference>
<feature type="transmembrane region" description="Helical" evidence="7">
    <location>
        <begin position="301"/>
        <end position="323"/>
    </location>
</feature>
<dbReference type="InterPro" id="IPR020846">
    <property type="entry name" value="MFS_dom"/>
</dbReference>